<keyword evidence="7 9" id="KW-0472">Membrane</keyword>
<evidence type="ECO:0000256" key="7">
    <source>
        <dbReference type="ARBA" id="ARBA00023136"/>
    </source>
</evidence>
<organism evidence="10 11">
    <name type="scientific">Nocardioides panzhihuensis</name>
    <dbReference type="NCBI Taxonomy" id="860243"/>
    <lineage>
        <taxon>Bacteria</taxon>
        <taxon>Bacillati</taxon>
        <taxon>Actinomycetota</taxon>
        <taxon>Actinomycetes</taxon>
        <taxon>Propionibacteriales</taxon>
        <taxon>Nocardioidaceae</taxon>
        <taxon>Nocardioides</taxon>
    </lineage>
</organism>
<dbReference type="GO" id="GO:0006865">
    <property type="term" value="P:amino acid transport"/>
    <property type="evidence" value="ECO:0007669"/>
    <property type="project" value="UniProtKB-KW"/>
</dbReference>
<evidence type="ECO:0000313" key="11">
    <source>
        <dbReference type="Proteomes" id="UP000564496"/>
    </source>
</evidence>
<keyword evidence="3" id="KW-1003">Cell membrane</keyword>
<accession>A0A7Z0DJY6</accession>
<reference evidence="10 11" key="1">
    <citation type="submission" date="2020-07" db="EMBL/GenBank/DDBJ databases">
        <title>Sequencing the genomes of 1000 actinobacteria strains.</title>
        <authorList>
            <person name="Klenk H.-P."/>
        </authorList>
    </citation>
    <scope>NUCLEOTIDE SEQUENCE [LARGE SCALE GENOMIC DNA]</scope>
    <source>
        <strain evidence="10 11">DSM 26487</strain>
    </source>
</reference>
<dbReference type="Pfam" id="PF02653">
    <property type="entry name" value="BPD_transp_2"/>
    <property type="match status" value="1"/>
</dbReference>
<evidence type="ECO:0000256" key="6">
    <source>
        <dbReference type="ARBA" id="ARBA00022989"/>
    </source>
</evidence>
<gene>
    <name evidence="10" type="ORF">BJ988_001420</name>
</gene>
<feature type="transmembrane region" description="Helical" evidence="9">
    <location>
        <begin position="188"/>
        <end position="207"/>
    </location>
</feature>
<evidence type="ECO:0000256" key="2">
    <source>
        <dbReference type="ARBA" id="ARBA00022448"/>
    </source>
</evidence>
<protein>
    <submittedName>
        <fullName evidence="10">Branched-subunit amino acid ABC-type transport system permease component</fullName>
    </submittedName>
</protein>
<evidence type="ECO:0000256" key="5">
    <source>
        <dbReference type="ARBA" id="ARBA00022970"/>
    </source>
</evidence>
<evidence type="ECO:0000313" key="10">
    <source>
        <dbReference type="EMBL" id="NYI76772.1"/>
    </source>
</evidence>
<keyword evidence="4 9" id="KW-0812">Transmembrane</keyword>
<dbReference type="GO" id="GO:0022857">
    <property type="term" value="F:transmembrane transporter activity"/>
    <property type="evidence" value="ECO:0007669"/>
    <property type="project" value="InterPro"/>
</dbReference>
<dbReference type="CDD" id="cd06582">
    <property type="entry name" value="TM_PBP1_LivH_like"/>
    <property type="match status" value="1"/>
</dbReference>
<keyword evidence="11" id="KW-1185">Reference proteome</keyword>
<evidence type="ECO:0000256" key="4">
    <source>
        <dbReference type="ARBA" id="ARBA00022692"/>
    </source>
</evidence>
<dbReference type="AlphaFoldDB" id="A0A7Z0DJY6"/>
<dbReference type="PANTHER" id="PTHR11795">
    <property type="entry name" value="BRANCHED-CHAIN AMINO ACID TRANSPORT SYSTEM PERMEASE PROTEIN LIVH"/>
    <property type="match status" value="1"/>
</dbReference>
<dbReference type="RefSeq" id="WP_179657382.1">
    <property type="nucleotide sequence ID" value="NZ_JACBZR010000001.1"/>
</dbReference>
<proteinExistence type="inferred from homology"/>
<keyword evidence="5" id="KW-0029">Amino-acid transport</keyword>
<dbReference type="InterPro" id="IPR001851">
    <property type="entry name" value="ABC_transp_permease"/>
</dbReference>
<evidence type="ECO:0000256" key="8">
    <source>
        <dbReference type="ARBA" id="ARBA00037998"/>
    </source>
</evidence>
<comment type="caution">
    <text evidence="10">The sequence shown here is derived from an EMBL/GenBank/DDBJ whole genome shotgun (WGS) entry which is preliminary data.</text>
</comment>
<feature type="transmembrane region" description="Helical" evidence="9">
    <location>
        <begin position="30"/>
        <end position="49"/>
    </location>
</feature>
<comment type="similarity">
    <text evidence="8">Belongs to the binding-protein-dependent transport system permease family. LivHM subfamily.</text>
</comment>
<dbReference type="GO" id="GO:0005886">
    <property type="term" value="C:plasma membrane"/>
    <property type="evidence" value="ECO:0007669"/>
    <property type="project" value="UniProtKB-SubCell"/>
</dbReference>
<comment type="subcellular location">
    <subcellularLocation>
        <location evidence="1">Cell membrane</location>
        <topology evidence="1">Multi-pass membrane protein</topology>
    </subcellularLocation>
</comment>
<dbReference type="EMBL" id="JACBZR010000001">
    <property type="protein sequence ID" value="NYI76772.1"/>
    <property type="molecule type" value="Genomic_DNA"/>
</dbReference>
<evidence type="ECO:0000256" key="1">
    <source>
        <dbReference type="ARBA" id="ARBA00004651"/>
    </source>
</evidence>
<feature type="transmembrane region" description="Helical" evidence="9">
    <location>
        <begin position="91"/>
        <end position="109"/>
    </location>
</feature>
<feature type="transmembrane region" description="Helical" evidence="9">
    <location>
        <begin position="61"/>
        <end position="79"/>
    </location>
</feature>
<dbReference type="PANTHER" id="PTHR11795:SF445">
    <property type="entry name" value="AMINO ACID ABC TRANSPORTER PERMEASE PROTEIN"/>
    <property type="match status" value="1"/>
</dbReference>
<dbReference type="Proteomes" id="UP000564496">
    <property type="component" value="Unassembled WGS sequence"/>
</dbReference>
<keyword evidence="2" id="KW-0813">Transport</keyword>
<feature type="transmembrane region" description="Helical" evidence="9">
    <location>
        <begin position="140"/>
        <end position="157"/>
    </location>
</feature>
<evidence type="ECO:0000256" key="3">
    <source>
        <dbReference type="ARBA" id="ARBA00022475"/>
    </source>
</evidence>
<evidence type="ECO:0000256" key="9">
    <source>
        <dbReference type="SAM" id="Phobius"/>
    </source>
</evidence>
<feature type="transmembrane region" description="Helical" evidence="9">
    <location>
        <begin position="256"/>
        <end position="275"/>
    </location>
</feature>
<dbReference type="InterPro" id="IPR052157">
    <property type="entry name" value="BCAA_transport_permease"/>
</dbReference>
<name>A0A7Z0DJY6_9ACTN</name>
<keyword evidence="6 9" id="KW-1133">Transmembrane helix</keyword>
<sequence>MEIVVAGLAAGGLFALVAQGFVLTFLTTNTLNFALGEFMVVAAFLALGVSQWGWLPAAAKIVIVVVVVGLLGALTYRLIVLPFTTGGHNDSRWILSTVGISFIIINLTTNGEGVMRQPLALGETDGFVELFGARILAQQGLIALTAVLVTVVLVVLTRSSGLGVRMRAVSQDAEAASLMGVSPGRIGMIAYGLGMSVAALAGVLWAAEVGVSPQLGEPLLVGAFAAGIIGGLKTLWGPLVGGGIYGLVTTAVGESIGVMWGEVSGLLVVLAVLMFRPEGLLERRVAVKL</sequence>